<dbReference type="GO" id="GO:0005524">
    <property type="term" value="F:ATP binding"/>
    <property type="evidence" value="ECO:0007669"/>
    <property type="project" value="UniProtKB-UniRule"/>
</dbReference>
<comment type="caution">
    <text evidence="10">The sequence shown here is derived from an EMBL/GenBank/DDBJ whole genome shotgun (WGS) entry which is preliminary data.</text>
</comment>
<feature type="region of interest" description="Disordered" evidence="8">
    <location>
        <begin position="356"/>
        <end position="512"/>
    </location>
</feature>
<dbReference type="FunFam" id="3.30.200.20:FF:000261">
    <property type="entry name" value="MAP kinase kinase Ste7"/>
    <property type="match status" value="1"/>
</dbReference>
<dbReference type="PROSITE" id="PS00108">
    <property type="entry name" value="PROTEIN_KINASE_ST"/>
    <property type="match status" value="1"/>
</dbReference>
<dbReference type="EC" id="2.7.12.2" evidence="10"/>
<evidence type="ECO:0000256" key="8">
    <source>
        <dbReference type="SAM" id="MobiDB-lite"/>
    </source>
</evidence>
<evidence type="ECO:0000313" key="11">
    <source>
        <dbReference type="Proteomes" id="UP000053958"/>
    </source>
</evidence>
<dbReference type="GO" id="GO:0004674">
    <property type="term" value="F:protein serine/threonine kinase activity"/>
    <property type="evidence" value="ECO:0007669"/>
    <property type="project" value="UniProtKB-KW"/>
</dbReference>
<dbReference type="FunFam" id="1.10.510.10:FF:000253">
    <property type="entry name" value="MAP kinase kinase Ste7"/>
    <property type="match status" value="1"/>
</dbReference>
<dbReference type="PROSITE" id="PS00107">
    <property type="entry name" value="PROTEIN_KINASE_ATP"/>
    <property type="match status" value="1"/>
</dbReference>
<dbReference type="Gene3D" id="1.10.510.10">
    <property type="entry name" value="Transferase(Phosphotransferase) domain 1"/>
    <property type="match status" value="1"/>
</dbReference>
<dbReference type="STRING" id="1408163.A0A0F4YKP7"/>
<keyword evidence="11" id="KW-1185">Reference proteome</keyword>
<dbReference type="OrthoDB" id="10252354at2759"/>
<keyword evidence="5 7" id="KW-0067">ATP-binding</keyword>
<feature type="region of interest" description="Disordered" evidence="8">
    <location>
        <begin position="21"/>
        <end position="42"/>
    </location>
</feature>
<feature type="compositionally biased region" description="Low complexity" evidence="8">
    <location>
        <begin position="404"/>
        <end position="417"/>
    </location>
</feature>
<dbReference type="Gene3D" id="3.30.200.20">
    <property type="entry name" value="Phosphorylase Kinase, domain 1"/>
    <property type="match status" value="1"/>
</dbReference>
<dbReference type="InterPro" id="IPR000719">
    <property type="entry name" value="Prot_kinase_dom"/>
</dbReference>
<dbReference type="Proteomes" id="UP000053958">
    <property type="component" value="Unassembled WGS sequence"/>
</dbReference>
<dbReference type="GO" id="GO:0004708">
    <property type="term" value="F:MAP kinase kinase activity"/>
    <property type="evidence" value="ECO:0007669"/>
    <property type="project" value="UniProtKB-EC"/>
</dbReference>
<dbReference type="AlphaFoldDB" id="A0A0F4YKP7"/>
<evidence type="ECO:0000313" key="10">
    <source>
        <dbReference type="EMBL" id="KKA18872.1"/>
    </source>
</evidence>
<feature type="binding site" evidence="7">
    <location>
        <position position="92"/>
    </location>
    <ligand>
        <name>ATP</name>
        <dbReference type="ChEBI" id="CHEBI:30616"/>
    </ligand>
</feature>
<name>A0A0F4YKP7_RASE3</name>
<keyword evidence="2 10" id="KW-0808">Transferase</keyword>
<dbReference type="InterPro" id="IPR011009">
    <property type="entry name" value="Kinase-like_dom_sf"/>
</dbReference>
<organism evidence="10 11">
    <name type="scientific">Rasamsonia emersonii (strain ATCC 16479 / CBS 393.64 / IMI 116815)</name>
    <dbReference type="NCBI Taxonomy" id="1408163"/>
    <lineage>
        <taxon>Eukaryota</taxon>
        <taxon>Fungi</taxon>
        <taxon>Dikarya</taxon>
        <taxon>Ascomycota</taxon>
        <taxon>Pezizomycotina</taxon>
        <taxon>Eurotiomycetes</taxon>
        <taxon>Eurotiomycetidae</taxon>
        <taxon>Eurotiales</taxon>
        <taxon>Trichocomaceae</taxon>
        <taxon>Rasamsonia</taxon>
    </lineage>
</organism>
<dbReference type="PANTHER" id="PTHR47448:SF1">
    <property type="entry name" value="SERINE_THREONINE-PROTEIN KINASE STE7 HOMOLOG"/>
    <property type="match status" value="1"/>
</dbReference>
<feature type="domain" description="Protein kinase" evidence="9">
    <location>
        <begin position="63"/>
        <end position="330"/>
    </location>
</feature>
<feature type="compositionally biased region" description="Polar residues" evidence="8">
    <location>
        <begin position="475"/>
        <end position="484"/>
    </location>
</feature>
<dbReference type="InterPro" id="IPR008271">
    <property type="entry name" value="Ser/Thr_kinase_AS"/>
</dbReference>
<feature type="compositionally biased region" description="Low complexity" evidence="8">
    <location>
        <begin position="371"/>
        <end position="381"/>
    </location>
</feature>
<dbReference type="InterPro" id="IPR049613">
    <property type="entry name" value="Byr1-like_cat"/>
</dbReference>
<feature type="compositionally biased region" description="Basic and acidic residues" evidence="8">
    <location>
        <begin position="437"/>
        <end position="450"/>
    </location>
</feature>
<proteinExistence type="inferred from homology"/>
<dbReference type="SUPFAM" id="SSF56112">
    <property type="entry name" value="Protein kinase-like (PK-like)"/>
    <property type="match status" value="1"/>
</dbReference>
<protein>
    <submittedName>
        <fullName evidence="10">Mitogen-activated protein kinase kinase</fullName>
        <ecNumber evidence="10">2.7.12.2</ecNumber>
    </submittedName>
</protein>
<evidence type="ECO:0000256" key="4">
    <source>
        <dbReference type="ARBA" id="ARBA00022777"/>
    </source>
</evidence>
<evidence type="ECO:0000259" key="9">
    <source>
        <dbReference type="PROSITE" id="PS50011"/>
    </source>
</evidence>
<keyword evidence="3 7" id="KW-0547">Nucleotide-binding</keyword>
<gene>
    <name evidence="10" type="ORF">T310_7160</name>
</gene>
<dbReference type="InterPro" id="IPR050915">
    <property type="entry name" value="MAP_kinase_kinase"/>
</dbReference>
<dbReference type="Pfam" id="PF00069">
    <property type="entry name" value="Pkinase"/>
    <property type="match status" value="1"/>
</dbReference>
<dbReference type="PANTHER" id="PTHR47448">
    <property type="entry name" value="DUAL SPECIFICITY MITOGEN-ACTIVATED PROTEIN KINASE KINASE DSOR1-LIKE PROTEIN"/>
    <property type="match status" value="1"/>
</dbReference>
<evidence type="ECO:0000256" key="6">
    <source>
        <dbReference type="ARBA" id="ARBA00038035"/>
    </source>
</evidence>
<dbReference type="GeneID" id="25319436"/>
<keyword evidence="1" id="KW-0723">Serine/threonine-protein kinase</keyword>
<dbReference type="PROSITE" id="PS50011">
    <property type="entry name" value="PROTEIN_KINASE_DOM"/>
    <property type="match status" value="1"/>
</dbReference>
<reference evidence="10 11" key="1">
    <citation type="submission" date="2015-04" db="EMBL/GenBank/DDBJ databases">
        <authorList>
            <person name="Heijne W.H."/>
            <person name="Fedorova N.D."/>
            <person name="Nierman W.C."/>
            <person name="Vollebregt A.W."/>
            <person name="Zhao Z."/>
            <person name="Wu L."/>
            <person name="Kumar M."/>
            <person name="Stam H."/>
            <person name="van den Berg M.A."/>
            <person name="Pel H.J."/>
        </authorList>
    </citation>
    <scope>NUCLEOTIDE SEQUENCE [LARGE SCALE GENOMIC DNA]</scope>
    <source>
        <strain evidence="10 11">CBS 393.64</strain>
    </source>
</reference>
<dbReference type="CDD" id="cd06620">
    <property type="entry name" value="PKc_Byr1_like"/>
    <property type="match status" value="1"/>
</dbReference>
<evidence type="ECO:0000256" key="3">
    <source>
        <dbReference type="ARBA" id="ARBA00022741"/>
    </source>
</evidence>
<evidence type="ECO:0000256" key="2">
    <source>
        <dbReference type="ARBA" id="ARBA00022679"/>
    </source>
</evidence>
<keyword evidence="4 10" id="KW-0418">Kinase</keyword>
<dbReference type="InterPro" id="IPR017441">
    <property type="entry name" value="Protein_kinase_ATP_BS"/>
</dbReference>
<dbReference type="SMART" id="SM00220">
    <property type="entry name" value="S_TKc"/>
    <property type="match status" value="1"/>
</dbReference>
<sequence length="512" mass="55894">MAEQFKAKTLKRKNVKGLALNATPKTVSKSSDGNGQLENADRNRTDTLEIGLEFKLDLRSEDLITLKEIGAGNGGTVSKVMHATTKVIMARKIIRVDAKENVRKQILRELQVGHECNSPYIVTFYGAFQNESRDIVLCMEYMDCGSLDRISKEFGPIRVDVLGKITESILAGLCYLYENHRIMHRDIKPSNVLVNSRGNIKLCDFGVATETVNSLADTFVGTSTYMAPERIQGGAYTVRSDVWSVGLTVMELAVGRFPFDTSDSSAGDRASAGPMGILDLLQQIVHEPAPKLPKSDAFPPILHEFVAKCLLKKPEERPTPRELYDKDAFLQAAKRTPVDLQEWAISMMRAQHRRSYLAPPAPQSLNRDGSRATSSSRSSHSQNVAPHETPTSGEIPLNISSEISSHGHYSTSGGTTTPRNSTPRHAPEPPLPPLEHLSLETKDMNGEGRRPSRSYAADPHSAVDAAPQPYLPRVSGSSTRAGLQTGTLPPGAPPTGPLPTPPAESRRSHPRA</sequence>
<accession>A0A0F4YKP7</accession>
<feature type="compositionally biased region" description="Pro residues" evidence="8">
    <location>
        <begin position="490"/>
        <end position="502"/>
    </location>
</feature>
<dbReference type="RefSeq" id="XP_013325484.1">
    <property type="nucleotide sequence ID" value="XM_013470030.1"/>
</dbReference>
<evidence type="ECO:0000256" key="1">
    <source>
        <dbReference type="ARBA" id="ARBA00022527"/>
    </source>
</evidence>
<evidence type="ECO:0000256" key="7">
    <source>
        <dbReference type="PROSITE-ProRule" id="PRU10141"/>
    </source>
</evidence>
<evidence type="ECO:0000256" key="5">
    <source>
        <dbReference type="ARBA" id="ARBA00022840"/>
    </source>
</evidence>
<comment type="similarity">
    <text evidence="6">Belongs to the protein kinase superfamily. STE Ser/Thr protein kinase family. MAP kinase kinase subfamily.</text>
</comment>
<dbReference type="EMBL" id="LASV01000407">
    <property type="protein sequence ID" value="KKA18872.1"/>
    <property type="molecule type" value="Genomic_DNA"/>
</dbReference>
<feature type="compositionally biased region" description="Polar residues" evidence="8">
    <location>
        <begin position="23"/>
        <end position="37"/>
    </location>
</feature>